<protein>
    <submittedName>
        <fullName evidence="3">3-oxoacyl-[acyl-carrier protein] reductase</fullName>
    </submittedName>
</protein>
<dbReference type="Pfam" id="PF13561">
    <property type="entry name" value="adh_short_C2"/>
    <property type="match status" value="1"/>
</dbReference>
<dbReference type="Proteomes" id="UP000198815">
    <property type="component" value="Unassembled WGS sequence"/>
</dbReference>
<dbReference type="AlphaFoldDB" id="A0A1H9PM27"/>
<evidence type="ECO:0000256" key="1">
    <source>
        <dbReference type="ARBA" id="ARBA00006484"/>
    </source>
</evidence>
<dbReference type="Gene3D" id="3.40.50.720">
    <property type="entry name" value="NAD(P)-binding Rossmann-like Domain"/>
    <property type="match status" value="1"/>
</dbReference>
<keyword evidence="4" id="KW-1185">Reference proteome</keyword>
<comment type="similarity">
    <text evidence="1">Belongs to the short-chain dehydrogenases/reductases (SDR) family.</text>
</comment>
<dbReference type="STRING" id="64702.SAMN05443377_101140"/>
<dbReference type="InterPro" id="IPR036291">
    <property type="entry name" value="NAD(P)-bd_dom_sf"/>
</dbReference>
<evidence type="ECO:0000256" key="2">
    <source>
        <dbReference type="ARBA" id="ARBA00023002"/>
    </source>
</evidence>
<dbReference type="PANTHER" id="PTHR43943:SF17">
    <property type="entry name" value="3-PHENYLPROPIONATE-DIHYDRODIOL_CINNAMIC ACID-DIHYDRODIOL DEHYDROGENASE"/>
    <property type="match status" value="1"/>
</dbReference>
<dbReference type="InterPro" id="IPR002347">
    <property type="entry name" value="SDR_fam"/>
</dbReference>
<evidence type="ECO:0000313" key="4">
    <source>
        <dbReference type="Proteomes" id="UP000198815"/>
    </source>
</evidence>
<reference evidence="3 4" key="1">
    <citation type="submission" date="2016-10" db="EMBL/GenBank/DDBJ databases">
        <authorList>
            <person name="de Groot N.N."/>
        </authorList>
    </citation>
    <scope>NUCLEOTIDE SEQUENCE [LARGE SCALE GENOMIC DNA]</scope>
    <source>
        <strain evidence="3 4">DSM 16859</strain>
    </source>
</reference>
<dbReference type="PRINTS" id="PR00081">
    <property type="entry name" value="GDHRDH"/>
</dbReference>
<organism evidence="3 4">
    <name type="scientific">Propionibacterium cyclohexanicum</name>
    <dbReference type="NCBI Taxonomy" id="64702"/>
    <lineage>
        <taxon>Bacteria</taxon>
        <taxon>Bacillati</taxon>
        <taxon>Actinomycetota</taxon>
        <taxon>Actinomycetes</taxon>
        <taxon>Propionibacteriales</taxon>
        <taxon>Propionibacteriaceae</taxon>
        <taxon>Propionibacterium</taxon>
    </lineage>
</organism>
<gene>
    <name evidence="3" type="ORF">SAMN05443377_101140</name>
</gene>
<evidence type="ECO:0000313" key="3">
    <source>
        <dbReference type="EMBL" id="SER49254.1"/>
    </source>
</evidence>
<dbReference type="EMBL" id="FOGZ01000001">
    <property type="protein sequence ID" value="SER49254.1"/>
    <property type="molecule type" value="Genomic_DNA"/>
</dbReference>
<dbReference type="GO" id="GO:0016491">
    <property type="term" value="F:oxidoreductase activity"/>
    <property type="evidence" value="ECO:0007669"/>
    <property type="project" value="UniProtKB-KW"/>
</dbReference>
<sequence>MDLGLSGKVFVITAASGGLGLATAQSLVAEGARVVLVARRAEALSTAVRALGGDSASAVPADLAHPDTARRAVDAALERWQRLDGAFVSVGGPPKGAVLTTTDEQWALAFDSVFLAALRVARAVCGVNCAATVGFVLSVSAKSPLPDMAPSNGLRPGLAMLVKQLADELAPSGGRAFALAPGNIATQRMIDLLGHQPTGQDAANAGIPMGRLGTPAEFGQVAAFLLSDAARYLTGFLLPVDGGMLRTL</sequence>
<dbReference type="OrthoDB" id="9804774at2"/>
<dbReference type="RefSeq" id="WP_091966633.1">
    <property type="nucleotide sequence ID" value="NZ_FOGZ01000001.1"/>
</dbReference>
<accession>A0A1H9PM27</accession>
<dbReference type="SUPFAM" id="SSF51735">
    <property type="entry name" value="NAD(P)-binding Rossmann-fold domains"/>
    <property type="match status" value="1"/>
</dbReference>
<name>A0A1H9PM27_9ACTN</name>
<dbReference type="PANTHER" id="PTHR43943">
    <property type="entry name" value="DEHYDROGENASE/REDUCTASE (SDR FAMILY) MEMBER 4"/>
    <property type="match status" value="1"/>
</dbReference>
<proteinExistence type="inferred from homology"/>
<keyword evidence="2" id="KW-0560">Oxidoreductase</keyword>